<accession>A0ACB9LPL8</accession>
<comment type="caution">
    <text evidence="1">The sequence shown here is derived from an EMBL/GenBank/DDBJ whole genome shotgun (WGS) entry which is preliminary data.</text>
</comment>
<protein>
    <submittedName>
        <fullName evidence="1">Uncharacterized protein</fullName>
    </submittedName>
</protein>
<organism evidence="1 2">
    <name type="scientific">Melastoma candidum</name>
    <dbReference type="NCBI Taxonomy" id="119954"/>
    <lineage>
        <taxon>Eukaryota</taxon>
        <taxon>Viridiplantae</taxon>
        <taxon>Streptophyta</taxon>
        <taxon>Embryophyta</taxon>
        <taxon>Tracheophyta</taxon>
        <taxon>Spermatophyta</taxon>
        <taxon>Magnoliopsida</taxon>
        <taxon>eudicotyledons</taxon>
        <taxon>Gunneridae</taxon>
        <taxon>Pentapetalae</taxon>
        <taxon>rosids</taxon>
        <taxon>malvids</taxon>
        <taxon>Myrtales</taxon>
        <taxon>Melastomataceae</taxon>
        <taxon>Melastomatoideae</taxon>
        <taxon>Melastomateae</taxon>
        <taxon>Melastoma</taxon>
    </lineage>
</organism>
<dbReference type="Proteomes" id="UP001057402">
    <property type="component" value="Chromosome 11"/>
</dbReference>
<gene>
    <name evidence="1" type="ORF">MLD38_037496</name>
</gene>
<proteinExistence type="predicted"/>
<evidence type="ECO:0000313" key="2">
    <source>
        <dbReference type="Proteomes" id="UP001057402"/>
    </source>
</evidence>
<keyword evidence="2" id="KW-1185">Reference proteome</keyword>
<sequence>MPDPEVVELGLQALHFLSSGGPKTLFVRSAGAKDNKVREDVLFIHGFISSSQFWTETVFPNFSDAAKSAYRLLAIDLLVFGKCPKPSDSFYTHREHVRMIEQTVPYRETTCRDNQRQWL</sequence>
<evidence type="ECO:0000313" key="1">
    <source>
        <dbReference type="EMBL" id="KAI4312695.1"/>
    </source>
</evidence>
<name>A0ACB9LPL8_9MYRT</name>
<reference evidence="2" key="1">
    <citation type="journal article" date="2023" name="Front. Plant Sci.">
        <title>Chromosomal-level genome assembly of Melastoma candidum provides insights into trichome evolution.</title>
        <authorList>
            <person name="Zhong Y."/>
            <person name="Wu W."/>
            <person name="Sun C."/>
            <person name="Zou P."/>
            <person name="Liu Y."/>
            <person name="Dai S."/>
            <person name="Zhou R."/>
        </authorList>
    </citation>
    <scope>NUCLEOTIDE SEQUENCE [LARGE SCALE GENOMIC DNA]</scope>
</reference>
<dbReference type="EMBL" id="CM042890">
    <property type="protein sequence ID" value="KAI4312695.1"/>
    <property type="molecule type" value="Genomic_DNA"/>
</dbReference>